<dbReference type="PANTHER" id="PTHR44825:SF1">
    <property type="entry name" value="DNAJ HOMOLOG SUBFAMILY C MEMBER 4"/>
    <property type="match status" value="1"/>
</dbReference>
<organism evidence="2 3">
    <name type="scientific">Cyclotella atomus</name>
    <dbReference type="NCBI Taxonomy" id="382360"/>
    <lineage>
        <taxon>Eukaryota</taxon>
        <taxon>Sar</taxon>
        <taxon>Stramenopiles</taxon>
        <taxon>Ochrophyta</taxon>
        <taxon>Bacillariophyta</taxon>
        <taxon>Coscinodiscophyceae</taxon>
        <taxon>Thalassiosirophycidae</taxon>
        <taxon>Stephanodiscales</taxon>
        <taxon>Stephanodiscaceae</taxon>
        <taxon>Cyclotella</taxon>
    </lineage>
</organism>
<dbReference type="EMBL" id="JALLPJ020001354">
    <property type="protein sequence ID" value="KAL3768080.1"/>
    <property type="molecule type" value="Genomic_DNA"/>
</dbReference>
<dbReference type="Pfam" id="PF00226">
    <property type="entry name" value="DnaJ"/>
    <property type="match status" value="1"/>
</dbReference>
<dbReference type="AlphaFoldDB" id="A0ABD3MVY0"/>
<evidence type="ECO:0000313" key="2">
    <source>
        <dbReference type="EMBL" id="KAL3768080.1"/>
    </source>
</evidence>
<proteinExistence type="predicted"/>
<protein>
    <recommendedName>
        <fullName evidence="1">J domain-containing protein</fullName>
    </recommendedName>
</protein>
<dbReference type="InterPro" id="IPR036869">
    <property type="entry name" value="J_dom_sf"/>
</dbReference>
<reference evidence="2 3" key="1">
    <citation type="submission" date="2024-10" db="EMBL/GenBank/DDBJ databases">
        <title>Updated reference genomes for cyclostephanoid diatoms.</title>
        <authorList>
            <person name="Roberts W.R."/>
            <person name="Alverson A.J."/>
        </authorList>
    </citation>
    <scope>NUCLEOTIDE SEQUENCE [LARGE SCALE GENOMIC DNA]</scope>
    <source>
        <strain evidence="2 3">AJA010-31</strain>
    </source>
</reference>
<dbReference type="Gene3D" id="1.10.287.110">
    <property type="entry name" value="DnaJ domain"/>
    <property type="match status" value="1"/>
</dbReference>
<dbReference type="PROSITE" id="PS50076">
    <property type="entry name" value="DNAJ_2"/>
    <property type="match status" value="1"/>
</dbReference>
<dbReference type="Proteomes" id="UP001530400">
    <property type="component" value="Unassembled WGS sequence"/>
</dbReference>
<dbReference type="CDD" id="cd06257">
    <property type="entry name" value="DnaJ"/>
    <property type="match status" value="1"/>
</dbReference>
<dbReference type="PRINTS" id="PR00625">
    <property type="entry name" value="JDOMAIN"/>
</dbReference>
<dbReference type="SUPFAM" id="SSF46565">
    <property type="entry name" value="Chaperone J-domain"/>
    <property type="match status" value="1"/>
</dbReference>
<gene>
    <name evidence="2" type="ORF">ACHAWO_011284</name>
</gene>
<keyword evidence="3" id="KW-1185">Reference proteome</keyword>
<feature type="domain" description="J" evidence="1">
    <location>
        <begin position="3"/>
        <end position="68"/>
    </location>
</feature>
<dbReference type="InterPro" id="IPR001623">
    <property type="entry name" value="DnaJ_domain"/>
</dbReference>
<comment type="caution">
    <text evidence="2">The sequence shown here is derived from an EMBL/GenBank/DDBJ whole genome shotgun (WGS) entry which is preliminary data.</text>
</comment>
<dbReference type="SMART" id="SM00271">
    <property type="entry name" value="DnaJ"/>
    <property type="match status" value="1"/>
</dbReference>
<sequence length="200" mass="22461">MGNHYQTLSIPQSATLREIKTAYRRLCLETHPDLHSSCTAKAAQFKRINEAYAVLSCEKGRRAYDFELRNNGLLRGIRKAAARGNNNSGNAATAGYGASFGASLPRNVLIGSLLGIAGASFYNRYIAQHNNDDNGYYYSTTSRNRAQHNSNDSAGKVRLVEAFYNPKTKTYEKPRPWDREYQLLNPEVVLVKREEVHDGR</sequence>
<name>A0ABD3MVY0_9STRA</name>
<dbReference type="InterPro" id="IPR052763">
    <property type="entry name" value="DnaJ_C4"/>
</dbReference>
<evidence type="ECO:0000259" key="1">
    <source>
        <dbReference type="PROSITE" id="PS50076"/>
    </source>
</evidence>
<evidence type="ECO:0000313" key="3">
    <source>
        <dbReference type="Proteomes" id="UP001530400"/>
    </source>
</evidence>
<accession>A0ABD3MVY0</accession>
<dbReference type="PANTHER" id="PTHR44825">
    <property type="match status" value="1"/>
</dbReference>